<reference evidence="3" key="5">
    <citation type="submission" date="2018-04" db="UniProtKB">
        <authorList>
            <consortium name="EnsemblFungi"/>
        </authorList>
    </citation>
    <scope>IDENTIFICATION</scope>
    <source>
        <strain evidence="3">R3-111a-1</strain>
    </source>
</reference>
<evidence type="ECO:0000313" key="2">
    <source>
        <dbReference type="EMBL" id="EJT75755.1"/>
    </source>
</evidence>
<dbReference type="AlphaFoldDB" id="J3NWM3"/>
<sequence length="178" mass="18573">MCVDLDESRPLSVAPVTATLELIAADLLRRWQMAGEHGNWAMGNPSRATQRCPAAESSINAVAATGLSASGHQAKRERAGIKLGRNGDAEQRVDDGRKTAAADADCRQLQICVFAFASNLGASSARADQRGGVSGVCRCLSPGSVRQVQGADLPTRRQTAHAPETSASHWAALPGDGV</sequence>
<evidence type="ECO:0000313" key="3">
    <source>
        <dbReference type="EnsemblFungi" id="EJT75755"/>
    </source>
</evidence>
<accession>J3NWM3</accession>
<evidence type="ECO:0000256" key="1">
    <source>
        <dbReference type="SAM" id="MobiDB-lite"/>
    </source>
</evidence>
<name>J3NWM3_GAET3</name>
<reference evidence="2" key="2">
    <citation type="submission" date="2010-07" db="EMBL/GenBank/DDBJ databases">
        <authorList>
            <consortium name="The Broad Institute Genome Sequencing Platform"/>
            <consortium name="Broad Institute Genome Sequencing Center for Infectious Disease"/>
            <person name="Ma L.-J."/>
            <person name="Dead R."/>
            <person name="Young S."/>
            <person name="Zeng Q."/>
            <person name="Koehrsen M."/>
            <person name="Alvarado L."/>
            <person name="Berlin A."/>
            <person name="Chapman S.B."/>
            <person name="Chen Z."/>
            <person name="Freedman E."/>
            <person name="Gellesch M."/>
            <person name="Goldberg J."/>
            <person name="Griggs A."/>
            <person name="Gujja S."/>
            <person name="Heilman E.R."/>
            <person name="Heiman D."/>
            <person name="Hepburn T."/>
            <person name="Howarth C."/>
            <person name="Jen D."/>
            <person name="Larson L."/>
            <person name="Mehta T."/>
            <person name="Neiman D."/>
            <person name="Pearson M."/>
            <person name="Roberts A."/>
            <person name="Saif S."/>
            <person name="Shea T."/>
            <person name="Shenoy N."/>
            <person name="Sisk P."/>
            <person name="Stolte C."/>
            <person name="Sykes S."/>
            <person name="Walk T."/>
            <person name="White J."/>
            <person name="Yandava C."/>
            <person name="Haas B."/>
            <person name="Nusbaum C."/>
            <person name="Birren B."/>
        </authorList>
    </citation>
    <scope>NUCLEOTIDE SEQUENCE</scope>
    <source>
        <strain evidence="2">R3-111a-1</strain>
    </source>
</reference>
<protein>
    <submittedName>
        <fullName evidence="2 3">Uncharacterized protein</fullName>
    </submittedName>
</protein>
<reference evidence="2" key="3">
    <citation type="submission" date="2010-09" db="EMBL/GenBank/DDBJ databases">
        <title>Annotation of Gaeumannomyces graminis var. tritici R3-111a-1.</title>
        <authorList>
            <consortium name="The Broad Institute Genome Sequencing Platform"/>
            <person name="Ma L.-J."/>
            <person name="Dead R."/>
            <person name="Young S.K."/>
            <person name="Zeng Q."/>
            <person name="Gargeya S."/>
            <person name="Fitzgerald M."/>
            <person name="Haas B."/>
            <person name="Abouelleil A."/>
            <person name="Alvarado L."/>
            <person name="Arachchi H.M."/>
            <person name="Berlin A."/>
            <person name="Brown A."/>
            <person name="Chapman S.B."/>
            <person name="Chen Z."/>
            <person name="Dunbar C."/>
            <person name="Freedman E."/>
            <person name="Gearin G."/>
            <person name="Gellesch M."/>
            <person name="Goldberg J."/>
            <person name="Griggs A."/>
            <person name="Gujja S."/>
            <person name="Heiman D."/>
            <person name="Howarth C."/>
            <person name="Larson L."/>
            <person name="Lui A."/>
            <person name="MacDonald P.J.P."/>
            <person name="Mehta T."/>
            <person name="Montmayeur A."/>
            <person name="Murphy C."/>
            <person name="Neiman D."/>
            <person name="Pearson M."/>
            <person name="Priest M."/>
            <person name="Roberts A."/>
            <person name="Saif S."/>
            <person name="Shea T."/>
            <person name="Shenoy N."/>
            <person name="Sisk P."/>
            <person name="Stolte C."/>
            <person name="Sykes S."/>
            <person name="Yandava C."/>
            <person name="Wortman J."/>
            <person name="Nusbaum C."/>
            <person name="Birren B."/>
        </authorList>
    </citation>
    <scope>NUCLEOTIDE SEQUENCE</scope>
    <source>
        <strain evidence="2">R3-111a-1</strain>
    </source>
</reference>
<dbReference type="HOGENOM" id="CLU_1510695_0_0_1"/>
<dbReference type="EMBL" id="GL385397">
    <property type="protein sequence ID" value="EJT75755.1"/>
    <property type="molecule type" value="Genomic_DNA"/>
</dbReference>
<dbReference type="VEuPathDB" id="FungiDB:GGTG_05685"/>
<evidence type="ECO:0000313" key="4">
    <source>
        <dbReference type="Proteomes" id="UP000006039"/>
    </source>
</evidence>
<gene>
    <name evidence="3" type="primary">20346143</name>
    <name evidence="2" type="ORF">GGTG_05685</name>
</gene>
<dbReference type="RefSeq" id="XP_009221755.1">
    <property type="nucleotide sequence ID" value="XM_009223491.1"/>
</dbReference>
<organism evidence="2">
    <name type="scientific">Gaeumannomyces tritici (strain R3-111a-1)</name>
    <name type="common">Wheat and barley take-all root rot fungus</name>
    <name type="synonym">Gaeumannomyces graminis var. tritici</name>
    <dbReference type="NCBI Taxonomy" id="644352"/>
    <lineage>
        <taxon>Eukaryota</taxon>
        <taxon>Fungi</taxon>
        <taxon>Dikarya</taxon>
        <taxon>Ascomycota</taxon>
        <taxon>Pezizomycotina</taxon>
        <taxon>Sordariomycetes</taxon>
        <taxon>Sordariomycetidae</taxon>
        <taxon>Magnaporthales</taxon>
        <taxon>Magnaporthaceae</taxon>
        <taxon>Gaeumannomyces</taxon>
    </lineage>
</organism>
<reference evidence="3" key="4">
    <citation type="journal article" date="2015" name="G3 (Bethesda)">
        <title>Genome sequences of three phytopathogenic species of the Magnaporthaceae family of fungi.</title>
        <authorList>
            <person name="Okagaki L.H."/>
            <person name="Nunes C.C."/>
            <person name="Sailsbery J."/>
            <person name="Clay B."/>
            <person name="Brown D."/>
            <person name="John T."/>
            <person name="Oh Y."/>
            <person name="Young N."/>
            <person name="Fitzgerald M."/>
            <person name="Haas B.J."/>
            <person name="Zeng Q."/>
            <person name="Young S."/>
            <person name="Adiconis X."/>
            <person name="Fan L."/>
            <person name="Levin J.Z."/>
            <person name="Mitchell T.K."/>
            <person name="Okubara P.A."/>
            <person name="Farman M.L."/>
            <person name="Kohn L.M."/>
            <person name="Birren B."/>
            <person name="Ma L.-J."/>
            <person name="Dean R.A."/>
        </authorList>
    </citation>
    <scope>NUCLEOTIDE SEQUENCE</scope>
    <source>
        <strain evidence="3">R3-111a-1</strain>
    </source>
</reference>
<feature type="region of interest" description="Disordered" evidence="1">
    <location>
        <begin position="148"/>
        <end position="178"/>
    </location>
</feature>
<dbReference type="GeneID" id="20346143"/>
<keyword evidence="4" id="KW-1185">Reference proteome</keyword>
<dbReference type="Proteomes" id="UP000006039">
    <property type="component" value="Unassembled WGS sequence"/>
</dbReference>
<proteinExistence type="predicted"/>
<dbReference type="EnsemblFungi" id="EJT75755">
    <property type="protein sequence ID" value="EJT75755"/>
    <property type="gene ID" value="GGTG_05685"/>
</dbReference>
<reference evidence="4" key="1">
    <citation type="submission" date="2010-07" db="EMBL/GenBank/DDBJ databases">
        <title>The genome sequence of Gaeumannomyces graminis var. tritici strain R3-111a-1.</title>
        <authorList>
            <consortium name="The Broad Institute Genome Sequencing Platform"/>
            <person name="Ma L.-J."/>
            <person name="Dead R."/>
            <person name="Young S."/>
            <person name="Zeng Q."/>
            <person name="Koehrsen M."/>
            <person name="Alvarado L."/>
            <person name="Berlin A."/>
            <person name="Chapman S.B."/>
            <person name="Chen Z."/>
            <person name="Freedman E."/>
            <person name="Gellesch M."/>
            <person name="Goldberg J."/>
            <person name="Griggs A."/>
            <person name="Gujja S."/>
            <person name="Heilman E.R."/>
            <person name="Heiman D."/>
            <person name="Hepburn T."/>
            <person name="Howarth C."/>
            <person name="Jen D."/>
            <person name="Larson L."/>
            <person name="Mehta T."/>
            <person name="Neiman D."/>
            <person name="Pearson M."/>
            <person name="Roberts A."/>
            <person name="Saif S."/>
            <person name="Shea T."/>
            <person name="Shenoy N."/>
            <person name="Sisk P."/>
            <person name="Stolte C."/>
            <person name="Sykes S."/>
            <person name="Walk T."/>
            <person name="White J."/>
            <person name="Yandava C."/>
            <person name="Haas B."/>
            <person name="Nusbaum C."/>
            <person name="Birren B."/>
        </authorList>
    </citation>
    <scope>NUCLEOTIDE SEQUENCE [LARGE SCALE GENOMIC DNA]</scope>
    <source>
        <strain evidence="4">R3-111a-1</strain>
    </source>
</reference>